<feature type="binding site" evidence="7">
    <location>
        <position position="126"/>
    </location>
    <ligand>
        <name>Zn(2+)</name>
        <dbReference type="ChEBI" id="CHEBI:29105"/>
        <label>2</label>
    </ligand>
</feature>
<accession>A0A918TKT8</accession>
<comment type="cofactor">
    <cofactor evidence="1">
        <name>Mn(2+)</name>
        <dbReference type="ChEBI" id="CHEBI:29035"/>
    </cofactor>
</comment>
<dbReference type="Pfam" id="PF07687">
    <property type="entry name" value="M20_dimer"/>
    <property type="match status" value="1"/>
</dbReference>
<evidence type="ECO:0000313" key="10">
    <source>
        <dbReference type="EMBL" id="GHC50206.1"/>
    </source>
</evidence>
<dbReference type="NCBIfam" id="TIGR01879">
    <property type="entry name" value="hydantase"/>
    <property type="match status" value="1"/>
</dbReference>
<evidence type="ECO:0000256" key="8">
    <source>
        <dbReference type="PIRSR" id="PIRSR001235-2"/>
    </source>
</evidence>
<comment type="cofactor">
    <cofactor evidence="7">
        <name>Zn(2+)</name>
        <dbReference type="ChEBI" id="CHEBI:29105"/>
    </cofactor>
    <text evidence="7">Binds 2 Zn(2+) ions per subunit.</text>
</comment>
<dbReference type="InterPro" id="IPR001261">
    <property type="entry name" value="ArgE/DapE_CS"/>
</dbReference>
<dbReference type="Gene3D" id="3.30.70.360">
    <property type="match status" value="1"/>
</dbReference>
<feature type="binding site" evidence="8">
    <location>
        <position position="214"/>
    </location>
    <ligand>
        <name>allantoate</name>
        <dbReference type="ChEBI" id="CHEBI:17536"/>
    </ligand>
</feature>
<evidence type="ECO:0000259" key="9">
    <source>
        <dbReference type="Pfam" id="PF07687"/>
    </source>
</evidence>
<keyword evidence="4 7" id="KW-0479">Metal-binding</keyword>
<dbReference type="PIRSF" id="PIRSF001235">
    <property type="entry name" value="Amidase_carbamoylase"/>
    <property type="match status" value="1"/>
</dbReference>
<dbReference type="InterPro" id="IPR010158">
    <property type="entry name" value="Amidase_Cbmase"/>
</dbReference>
<dbReference type="InterPro" id="IPR036264">
    <property type="entry name" value="Bact_exopeptidase_dim_dom"/>
</dbReference>
<evidence type="ECO:0000256" key="3">
    <source>
        <dbReference type="ARBA" id="ARBA00011738"/>
    </source>
</evidence>
<feature type="binding site" evidence="8">
    <location>
        <position position="286"/>
    </location>
    <ligand>
        <name>allantoate</name>
        <dbReference type="ChEBI" id="CHEBI:17536"/>
    </ligand>
</feature>
<comment type="subunit">
    <text evidence="3">Homodimer.</text>
</comment>
<proteinExistence type="inferred from homology"/>
<dbReference type="RefSeq" id="WP_189569245.1">
    <property type="nucleotide sequence ID" value="NZ_BMXI01000005.1"/>
</dbReference>
<dbReference type="Pfam" id="PF01546">
    <property type="entry name" value="Peptidase_M20"/>
    <property type="match status" value="1"/>
</dbReference>
<dbReference type="PANTHER" id="PTHR32494">
    <property type="entry name" value="ALLANTOATE DEIMINASE-RELATED"/>
    <property type="match status" value="1"/>
</dbReference>
<dbReference type="GO" id="GO:0046872">
    <property type="term" value="F:metal ion binding"/>
    <property type="evidence" value="ECO:0007669"/>
    <property type="project" value="UniProtKB-KW"/>
</dbReference>
<name>A0A918TKT8_9BACT</name>
<keyword evidence="6" id="KW-0464">Manganese</keyword>
<dbReference type="EMBL" id="BMXI01000005">
    <property type="protein sequence ID" value="GHC50206.1"/>
    <property type="molecule type" value="Genomic_DNA"/>
</dbReference>
<evidence type="ECO:0000256" key="7">
    <source>
        <dbReference type="PIRSR" id="PIRSR001235-1"/>
    </source>
</evidence>
<dbReference type="AlphaFoldDB" id="A0A918TKT8"/>
<dbReference type="InterPro" id="IPR002933">
    <property type="entry name" value="Peptidase_M20"/>
</dbReference>
<dbReference type="PROSITE" id="PS00758">
    <property type="entry name" value="ARGE_DAPE_CPG2_1"/>
    <property type="match status" value="1"/>
</dbReference>
<dbReference type="SUPFAM" id="SSF55031">
    <property type="entry name" value="Bacterial exopeptidase dimerisation domain"/>
    <property type="match status" value="1"/>
</dbReference>
<evidence type="ECO:0000256" key="1">
    <source>
        <dbReference type="ARBA" id="ARBA00001936"/>
    </source>
</evidence>
<evidence type="ECO:0000313" key="11">
    <source>
        <dbReference type="Proteomes" id="UP000644507"/>
    </source>
</evidence>
<comment type="similarity">
    <text evidence="2">Belongs to the peptidase M20 family.</text>
</comment>
<comment type="caution">
    <text evidence="10">The sequence shown here is derived from an EMBL/GenBank/DDBJ whole genome shotgun (WGS) entry which is preliminary data.</text>
</comment>
<feature type="binding site" evidence="7">
    <location>
        <position position="380"/>
    </location>
    <ligand>
        <name>Zn(2+)</name>
        <dbReference type="ChEBI" id="CHEBI:29105"/>
        <label>2</label>
    </ligand>
</feature>
<reference evidence="10" key="2">
    <citation type="submission" date="2020-09" db="EMBL/GenBank/DDBJ databases">
        <authorList>
            <person name="Sun Q."/>
            <person name="Kim S."/>
        </authorList>
    </citation>
    <scope>NUCLEOTIDE SEQUENCE</scope>
    <source>
        <strain evidence="10">KCTC 12988</strain>
    </source>
</reference>
<evidence type="ECO:0000256" key="6">
    <source>
        <dbReference type="ARBA" id="ARBA00023211"/>
    </source>
</evidence>
<evidence type="ECO:0000256" key="4">
    <source>
        <dbReference type="ARBA" id="ARBA00022723"/>
    </source>
</evidence>
<dbReference type="Gene3D" id="3.40.630.10">
    <property type="entry name" value="Zn peptidases"/>
    <property type="match status" value="1"/>
</dbReference>
<reference evidence="10" key="1">
    <citation type="journal article" date="2014" name="Int. J. Syst. Evol. Microbiol.">
        <title>Complete genome sequence of Corynebacterium casei LMG S-19264T (=DSM 44701T), isolated from a smear-ripened cheese.</title>
        <authorList>
            <consortium name="US DOE Joint Genome Institute (JGI-PGF)"/>
            <person name="Walter F."/>
            <person name="Albersmeier A."/>
            <person name="Kalinowski J."/>
            <person name="Ruckert C."/>
        </authorList>
    </citation>
    <scope>NUCLEOTIDE SEQUENCE</scope>
    <source>
        <strain evidence="10">KCTC 12988</strain>
    </source>
</reference>
<dbReference type="SUPFAM" id="SSF53187">
    <property type="entry name" value="Zn-dependent exopeptidases"/>
    <property type="match status" value="1"/>
</dbReference>
<feature type="binding site" evidence="8">
    <location>
        <position position="273"/>
    </location>
    <ligand>
        <name>allantoate</name>
        <dbReference type="ChEBI" id="CHEBI:17536"/>
    </ligand>
</feature>
<feature type="binding site" evidence="7">
    <location>
        <position position="189"/>
    </location>
    <ligand>
        <name>Zn(2+)</name>
        <dbReference type="ChEBI" id="CHEBI:29105"/>
        <label>1</label>
    </ligand>
</feature>
<evidence type="ECO:0000256" key="5">
    <source>
        <dbReference type="ARBA" id="ARBA00022801"/>
    </source>
</evidence>
<dbReference type="CDD" id="cd03884">
    <property type="entry name" value="M20_bAS"/>
    <property type="match status" value="1"/>
</dbReference>
<feature type="binding site" evidence="7">
    <location>
        <position position="91"/>
    </location>
    <ligand>
        <name>Zn(2+)</name>
        <dbReference type="ChEBI" id="CHEBI:29105"/>
        <label>2</label>
    </ligand>
</feature>
<feature type="domain" description="Peptidase M20 dimerisation" evidence="9">
    <location>
        <begin position="211"/>
        <end position="305"/>
    </location>
</feature>
<evidence type="ECO:0000256" key="2">
    <source>
        <dbReference type="ARBA" id="ARBA00006153"/>
    </source>
</evidence>
<protein>
    <submittedName>
        <fullName evidence="10">Zn-dependent hydrolase</fullName>
    </submittedName>
</protein>
<dbReference type="PANTHER" id="PTHR32494:SF19">
    <property type="entry name" value="ALLANTOATE DEIMINASE-RELATED"/>
    <property type="match status" value="1"/>
</dbReference>
<sequence>MSSPPIQRALERIDLLGSISDNSNFRVRTLLSPANRRAAATLKDWMEKAGLIVEHTIDGSVRGILPGSNPEAPALLLGSHFDTVIDAGAYDGPLGILSALAAIETLQEEGIELPFPVHILGFSDEEGVRFHTTYIGSLGMLGQLDKARKAATDKDGNSLSFVLATEGWSNDASEICYQAEDVRGYVELHIEQGRVLEELQLPACGVSALVGQTRLKVIIEGQADHAGTTPMPIRRDALAGAAECIVELERLAKECESAVATVGQIEIHPGAANAIPQTATFSVDLRHADNEERLRLKNDFLKNFKFIAARRGLTLNWQTILNDDATPCDTRLTEQILDSVEATTGHRTTLVSGAGHDGVIFSRITPIGMIFVRCRDGLSHHPDEYASPEDIATGIEILVHFLRQQCTSQDG</sequence>
<keyword evidence="7" id="KW-0862">Zinc</keyword>
<keyword evidence="5 10" id="KW-0378">Hydrolase</keyword>
<dbReference type="GO" id="GO:0016813">
    <property type="term" value="F:hydrolase activity, acting on carbon-nitrogen (but not peptide) bonds, in linear amidines"/>
    <property type="evidence" value="ECO:0007669"/>
    <property type="project" value="InterPro"/>
</dbReference>
<keyword evidence="11" id="KW-1185">Reference proteome</keyword>
<organism evidence="10 11">
    <name type="scientific">Roseibacillus persicicus</name>
    <dbReference type="NCBI Taxonomy" id="454148"/>
    <lineage>
        <taxon>Bacteria</taxon>
        <taxon>Pseudomonadati</taxon>
        <taxon>Verrucomicrobiota</taxon>
        <taxon>Verrucomicrobiia</taxon>
        <taxon>Verrucomicrobiales</taxon>
        <taxon>Verrucomicrobiaceae</taxon>
        <taxon>Roseibacillus</taxon>
    </lineage>
</organism>
<gene>
    <name evidence="10" type="ORF">GCM10007100_15370</name>
</gene>
<dbReference type="Proteomes" id="UP000644507">
    <property type="component" value="Unassembled WGS sequence"/>
</dbReference>
<dbReference type="InterPro" id="IPR011650">
    <property type="entry name" value="Peptidase_M20_dimer"/>
</dbReference>
<feature type="binding site" evidence="7">
    <location>
        <position position="80"/>
    </location>
    <ligand>
        <name>Zn(2+)</name>
        <dbReference type="ChEBI" id="CHEBI:29105"/>
        <label>1</label>
    </ligand>
</feature>
<feature type="binding site" evidence="7">
    <location>
        <position position="91"/>
    </location>
    <ligand>
        <name>Zn(2+)</name>
        <dbReference type="ChEBI" id="CHEBI:29105"/>
        <label>1</label>
    </ligand>
</feature>